<dbReference type="SUPFAM" id="SSF52833">
    <property type="entry name" value="Thioredoxin-like"/>
    <property type="match status" value="1"/>
</dbReference>
<dbReference type="EMBL" id="JACHBR010000002">
    <property type="protein sequence ID" value="MBB5630224.1"/>
    <property type="molecule type" value="Genomic_DNA"/>
</dbReference>
<dbReference type="Proteomes" id="UP000588112">
    <property type="component" value="Unassembled WGS sequence"/>
</dbReference>
<gene>
    <name evidence="4" type="ORF">BJ981_005988</name>
</gene>
<comment type="caution">
    <text evidence="4">The sequence shown here is derived from an EMBL/GenBank/DDBJ whole genome shotgun (WGS) entry which is preliminary data.</text>
</comment>
<protein>
    <recommendedName>
        <fullName evidence="3">Clp R domain-containing protein</fullName>
    </recommendedName>
</protein>
<evidence type="ECO:0000259" key="3">
    <source>
        <dbReference type="PROSITE" id="PS51903"/>
    </source>
</evidence>
<proteinExistence type="predicted"/>
<dbReference type="Gene3D" id="1.10.1780.10">
    <property type="entry name" value="Clp, N-terminal domain"/>
    <property type="match status" value="1"/>
</dbReference>
<dbReference type="SUPFAM" id="SSF81923">
    <property type="entry name" value="Double Clp-N motif"/>
    <property type="match status" value="1"/>
</dbReference>
<dbReference type="PROSITE" id="PS51903">
    <property type="entry name" value="CLP_R"/>
    <property type="match status" value="1"/>
</dbReference>
<organism evidence="4 5">
    <name type="scientific">Sphaerisporangium krabiense</name>
    <dbReference type="NCBI Taxonomy" id="763782"/>
    <lineage>
        <taxon>Bacteria</taxon>
        <taxon>Bacillati</taxon>
        <taxon>Actinomycetota</taxon>
        <taxon>Actinomycetes</taxon>
        <taxon>Streptosporangiales</taxon>
        <taxon>Streptosporangiaceae</taxon>
        <taxon>Sphaerisporangium</taxon>
    </lineage>
</organism>
<keyword evidence="1" id="KW-0677">Repeat</keyword>
<name>A0A7W8Z9Z7_9ACTN</name>
<evidence type="ECO:0000256" key="1">
    <source>
        <dbReference type="PROSITE-ProRule" id="PRU01251"/>
    </source>
</evidence>
<dbReference type="CDD" id="cd02947">
    <property type="entry name" value="TRX_family"/>
    <property type="match status" value="1"/>
</dbReference>
<feature type="compositionally biased region" description="Polar residues" evidence="2">
    <location>
        <begin position="1"/>
        <end position="21"/>
    </location>
</feature>
<sequence>MDVNRLTQKSQEALQGAQTKATRFGRTEVDGEHLLFALLEPPEGLVPRLLSAAGAGAGNADQAPRLSERFTVQAIPTLVVIDQGRVLTRRSGAAPAPAPREWVDHALAA</sequence>
<feature type="region of interest" description="Disordered" evidence="2">
    <location>
        <begin position="90"/>
        <end position="109"/>
    </location>
</feature>
<evidence type="ECO:0000313" key="5">
    <source>
        <dbReference type="Proteomes" id="UP000588112"/>
    </source>
</evidence>
<dbReference type="InterPro" id="IPR036628">
    <property type="entry name" value="Clp_N_dom_sf"/>
</dbReference>
<accession>A0A7W8Z9Z7</accession>
<dbReference type="InterPro" id="IPR004176">
    <property type="entry name" value="Clp_R_N"/>
</dbReference>
<dbReference type="InterPro" id="IPR036249">
    <property type="entry name" value="Thioredoxin-like_sf"/>
</dbReference>
<dbReference type="Pfam" id="PF02861">
    <property type="entry name" value="Clp_N"/>
    <property type="match status" value="1"/>
</dbReference>
<keyword evidence="5" id="KW-1185">Reference proteome</keyword>
<feature type="region of interest" description="Disordered" evidence="2">
    <location>
        <begin position="1"/>
        <end position="24"/>
    </location>
</feature>
<evidence type="ECO:0000313" key="4">
    <source>
        <dbReference type="EMBL" id="MBB5630224.1"/>
    </source>
</evidence>
<dbReference type="RefSeq" id="WP_239139303.1">
    <property type="nucleotide sequence ID" value="NZ_BOOS01000022.1"/>
</dbReference>
<evidence type="ECO:0000256" key="2">
    <source>
        <dbReference type="SAM" id="MobiDB-lite"/>
    </source>
</evidence>
<reference evidence="4 5" key="1">
    <citation type="submission" date="2020-08" db="EMBL/GenBank/DDBJ databases">
        <title>Sequencing the genomes of 1000 actinobacteria strains.</title>
        <authorList>
            <person name="Klenk H.-P."/>
        </authorList>
    </citation>
    <scope>NUCLEOTIDE SEQUENCE [LARGE SCALE GENOMIC DNA]</scope>
    <source>
        <strain evidence="4 5">DSM 45790</strain>
    </source>
</reference>
<dbReference type="AlphaFoldDB" id="A0A7W8Z9Z7"/>
<feature type="domain" description="Clp R" evidence="3">
    <location>
        <begin position="3"/>
        <end position="109"/>
    </location>
</feature>